<dbReference type="RefSeq" id="WP_114548873.1">
    <property type="nucleotide sequence ID" value="NZ_PPUT01000011.1"/>
</dbReference>
<sequence length="287" mass="31421">MTDVVNMRRESIDLEALLLSRAYLYTLFHKLFGGTPDAAMVACVLSETTRDVAEEYAGDDPSMKGLGRFLENLGECVDGAVLTEQARDEYTRLFIGPGEVPCQPMESPYRTKDAAVFQENTLAVRAIFRERGLQLTRLMRIPDDHIATMCGFMAHEAERSLAELRAGNVGDLAASLRDEEAFVRDHMLTWVDDFARCARRSKTAVLYPQMIEALAAFVRNDAVLLSEAACWAEEARDACGETIPGGLGALPGSPEAAAFAEVSDALAALARLRPFGIEDHELVSISV</sequence>
<dbReference type="InterPro" id="IPR036411">
    <property type="entry name" value="TorD-like_sf"/>
</dbReference>
<evidence type="ECO:0000313" key="3">
    <source>
        <dbReference type="Proteomes" id="UP000253805"/>
    </source>
</evidence>
<dbReference type="Proteomes" id="UP000253805">
    <property type="component" value="Unassembled WGS sequence"/>
</dbReference>
<name>A0A369P215_9ACTN</name>
<dbReference type="PANTHER" id="PTHR34227">
    <property type="entry name" value="CHAPERONE PROTEIN YCDY"/>
    <property type="match status" value="1"/>
</dbReference>
<dbReference type="AlphaFoldDB" id="A0A369P215"/>
<accession>A0A369P215</accession>
<comment type="caution">
    <text evidence="2">The sequence shown here is derived from an EMBL/GenBank/DDBJ whole genome shotgun (WGS) entry which is preliminary data.</text>
</comment>
<keyword evidence="1" id="KW-0143">Chaperone</keyword>
<dbReference type="Pfam" id="PF02613">
    <property type="entry name" value="Nitrate_red_del"/>
    <property type="match status" value="1"/>
</dbReference>
<reference evidence="2 3" key="1">
    <citation type="journal article" date="2018" name="Elife">
        <title>Discovery and characterization of a prevalent human gut bacterial enzyme sufficient for the inactivation of a family of plant toxins.</title>
        <authorList>
            <person name="Koppel N."/>
            <person name="Bisanz J.E."/>
            <person name="Pandelia M.E."/>
            <person name="Turnbaugh P.J."/>
            <person name="Balskus E.P."/>
        </authorList>
    </citation>
    <scope>NUCLEOTIDE SEQUENCE [LARGE SCALE GENOMIC DNA]</scope>
    <source>
        <strain evidence="2 3">OB21 GAM 11</strain>
    </source>
</reference>
<dbReference type="SUPFAM" id="SSF89155">
    <property type="entry name" value="TorD-like"/>
    <property type="match status" value="1"/>
</dbReference>
<organism evidence="2 3">
    <name type="scientific">Adlercreutzia equolifaciens subsp. celatus</name>
    <dbReference type="NCBI Taxonomy" id="394340"/>
    <lineage>
        <taxon>Bacteria</taxon>
        <taxon>Bacillati</taxon>
        <taxon>Actinomycetota</taxon>
        <taxon>Coriobacteriia</taxon>
        <taxon>Eggerthellales</taxon>
        <taxon>Eggerthellaceae</taxon>
        <taxon>Adlercreutzia</taxon>
    </lineage>
</organism>
<dbReference type="InterPro" id="IPR020945">
    <property type="entry name" value="DMSO/NO3_reduct_chaperone"/>
</dbReference>
<dbReference type="InterPro" id="IPR050289">
    <property type="entry name" value="TorD/DmsD_chaperones"/>
</dbReference>
<protein>
    <submittedName>
        <fullName evidence="2">Molecular chaperone TorD</fullName>
    </submittedName>
</protein>
<evidence type="ECO:0000256" key="1">
    <source>
        <dbReference type="ARBA" id="ARBA00023186"/>
    </source>
</evidence>
<gene>
    <name evidence="2" type="ORF">C1850_05360</name>
</gene>
<dbReference type="PANTHER" id="PTHR34227:SF1">
    <property type="entry name" value="DIMETHYL SULFOXIDE REDUCTASE CHAPERONE-RELATED"/>
    <property type="match status" value="1"/>
</dbReference>
<dbReference type="Gene3D" id="1.10.3480.10">
    <property type="entry name" value="TorD-like"/>
    <property type="match status" value="1"/>
</dbReference>
<evidence type="ECO:0000313" key="2">
    <source>
        <dbReference type="EMBL" id="RDC44825.1"/>
    </source>
</evidence>
<dbReference type="EMBL" id="PPUT01000011">
    <property type="protein sequence ID" value="RDC44825.1"/>
    <property type="molecule type" value="Genomic_DNA"/>
</dbReference>
<proteinExistence type="predicted"/>